<dbReference type="AlphaFoldDB" id="A0A940DGL2"/>
<comment type="caution">
    <text evidence="6">The sequence shown here is derived from an EMBL/GenBank/DDBJ whole genome shotgun (WGS) entry which is preliminary data.</text>
</comment>
<evidence type="ECO:0000256" key="5">
    <source>
        <dbReference type="SAM" id="Phobius"/>
    </source>
</evidence>
<organism evidence="6 7">
    <name type="scientific">Candidatus Stercoripulliclostridium pullicola</name>
    <dbReference type="NCBI Taxonomy" id="2840953"/>
    <lineage>
        <taxon>Bacteria</taxon>
        <taxon>Bacillati</taxon>
        <taxon>Bacillota</taxon>
        <taxon>Clostridia</taxon>
        <taxon>Eubacteriales</taxon>
        <taxon>Candidatus Stercoripulliclostridium</taxon>
    </lineage>
</organism>
<dbReference type="PANTHER" id="PTHR37306">
    <property type="entry name" value="COLICIN V PRODUCTION PROTEIN"/>
    <property type="match status" value="1"/>
</dbReference>
<keyword evidence="2 5" id="KW-0812">Transmembrane</keyword>
<comment type="subcellular location">
    <subcellularLocation>
        <location evidence="1">Membrane</location>
        <topology evidence="1">Multi-pass membrane protein</topology>
    </subcellularLocation>
</comment>
<feature type="transmembrane region" description="Helical" evidence="5">
    <location>
        <begin position="6"/>
        <end position="23"/>
    </location>
</feature>
<keyword evidence="3 5" id="KW-1133">Transmembrane helix</keyword>
<evidence type="ECO:0000313" key="7">
    <source>
        <dbReference type="Proteomes" id="UP000727857"/>
    </source>
</evidence>
<sequence length="279" mass="30646">MNWSILVDVVIVALVVLILVLGVKRGFVRSVVGLVSAVAVLAGAILLTSPVTGLITAGTDWDDQIATALESPIAEKLPNAYATVYYTDYDDNPETALELVYRIDGEEHLFDEIFDDNAVIKQLGLVKLIRPTVENLLNRQAEAEGVELGDYGNTIYFVDGVTAPIATAILTVAVFFALLIVLAIVLRLLLKIFKKIVSKLYIAHFVDKMLGGIFGLAMGVLVVLIILTILQILSPLSFMEPVNDFLENTVVTKFVMDNNFLYRFIAEKIDLESLMAKIK</sequence>
<accession>A0A940DGL2</accession>
<protein>
    <submittedName>
        <fullName evidence="6">CvpA family protein</fullName>
    </submittedName>
</protein>
<dbReference type="GO" id="GO:0009403">
    <property type="term" value="P:toxin biosynthetic process"/>
    <property type="evidence" value="ECO:0007669"/>
    <property type="project" value="InterPro"/>
</dbReference>
<evidence type="ECO:0000256" key="2">
    <source>
        <dbReference type="ARBA" id="ARBA00022692"/>
    </source>
</evidence>
<keyword evidence="4 5" id="KW-0472">Membrane</keyword>
<evidence type="ECO:0000256" key="1">
    <source>
        <dbReference type="ARBA" id="ARBA00004141"/>
    </source>
</evidence>
<reference evidence="6" key="2">
    <citation type="journal article" date="2021" name="PeerJ">
        <title>Extensive microbial diversity within the chicken gut microbiome revealed by metagenomics and culture.</title>
        <authorList>
            <person name="Gilroy R."/>
            <person name="Ravi A."/>
            <person name="Getino M."/>
            <person name="Pursley I."/>
            <person name="Horton D.L."/>
            <person name="Alikhan N.F."/>
            <person name="Baker D."/>
            <person name="Gharbi K."/>
            <person name="Hall N."/>
            <person name="Watson M."/>
            <person name="Adriaenssens E.M."/>
            <person name="Foster-Nyarko E."/>
            <person name="Jarju S."/>
            <person name="Secka A."/>
            <person name="Antonio M."/>
            <person name="Oren A."/>
            <person name="Chaudhuri R.R."/>
            <person name="La Ragione R."/>
            <person name="Hildebrand F."/>
            <person name="Pallen M.J."/>
        </authorList>
    </citation>
    <scope>NUCLEOTIDE SEQUENCE</scope>
    <source>
        <strain evidence="6">517</strain>
    </source>
</reference>
<feature type="transmembrane region" description="Helical" evidence="5">
    <location>
        <begin position="210"/>
        <end position="233"/>
    </location>
</feature>
<dbReference type="PANTHER" id="PTHR37306:SF1">
    <property type="entry name" value="COLICIN V PRODUCTION PROTEIN"/>
    <property type="match status" value="1"/>
</dbReference>
<dbReference type="EMBL" id="JADINF010000125">
    <property type="protein sequence ID" value="MBO8424336.1"/>
    <property type="molecule type" value="Genomic_DNA"/>
</dbReference>
<gene>
    <name evidence="6" type="ORF">IAB16_04905</name>
</gene>
<name>A0A940DGL2_9FIRM</name>
<reference evidence="6" key="1">
    <citation type="submission" date="2020-10" db="EMBL/GenBank/DDBJ databases">
        <authorList>
            <person name="Gilroy R."/>
        </authorList>
    </citation>
    <scope>NUCLEOTIDE SEQUENCE</scope>
    <source>
        <strain evidence="6">517</strain>
    </source>
</reference>
<dbReference type="InterPro" id="IPR003825">
    <property type="entry name" value="Colicin-V_CvpA"/>
</dbReference>
<dbReference type="GO" id="GO:0016020">
    <property type="term" value="C:membrane"/>
    <property type="evidence" value="ECO:0007669"/>
    <property type="project" value="UniProtKB-SubCell"/>
</dbReference>
<proteinExistence type="predicted"/>
<evidence type="ECO:0000256" key="3">
    <source>
        <dbReference type="ARBA" id="ARBA00022989"/>
    </source>
</evidence>
<dbReference type="Proteomes" id="UP000727857">
    <property type="component" value="Unassembled WGS sequence"/>
</dbReference>
<evidence type="ECO:0000256" key="4">
    <source>
        <dbReference type="ARBA" id="ARBA00023136"/>
    </source>
</evidence>
<evidence type="ECO:0000313" key="6">
    <source>
        <dbReference type="EMBL" id="MBO8424336.1"/>
    </source>
</evidence>
<feature type="transmembrane region" description="Helical" evidence="5">
    <location>
        <begin position="165"/>
        <end position="190"/>
    </location>
</feature>
<dbReference type="Pfam" id="PF02674">
    <property type="entry name" value="Colicin_V"/>
    <property type="match status" value="1"/>
</dbReference>
<feature type="transmembrane region" description="Helical" evidence="5">
    <location>
        <begin position="30"/>
        <end position="51"/>
    </location>
</feature>